<dbReference type="EC" id="2.4.-.-" evidence="1"/>
<proteinExistence type="predicted"/>
<dbReference type="EMBL" id="JARVCO010000012">
    <property type="protein sequence ID" value="MDZ8119827.1"/>
    <property type="molecule type" value="Genomic_DNA"/>
</dbReference>
<dbReference type="PANTHER" id="PTHR12526">
    <property type="entry name" value="GLYCOSYLTRANSFERASE"/>
    <property type="match status" value="1"/>
</dbReference>
<protein>
    <submittedName>
        <fullName evidence="1">Glycosyltransferase</fullName>
        <ecNumber evidence="1">2.4.-.-</ecNumber>
    </submittedName>
</protein>
<dbReference type="GO" id="GO:0016757">
    <property type="term" value="F:glycosyltransferase activity"/>
    <property type="evidence" value="ECO:0007669"/>
    <property type="project" value="UniProtKB-KW"/>
</dbReference>
<dbReference type="SUPFAM" id="SSF53756">
    <property type="entry name" value="UDP-Glycosyltransferase/glycogen phosphorylase"/>
    <property type="match status" value="1"/>
</dbReference>
<name>A0ABU5N057_9BACT</name>
<gene>
    <name evidence="1" type="ORF">P9H32_14450</name>
</gene>
<sequence length="407" mass="46453">MTAKKKIAFIHRYGLEGWICCGGHAVPAMVEQLLPETEVYFFGPETTEPANDALRSRLNLHLLPWTFDRANPDHKWSRTLKFYLALPAIGKKCRKLGIDFIYWEETLPLGAGILQRFYGSDIGIMVMDFFVRIYAEQHPWLNCFRDLVEKFDCKNWKKIPVVYTHVEYAKQFLIERGLPSENIHVVPNPCDHSKFHPVDEKVRRQTRKQLGLSDQDLVLSHHGILHPNKGNDWIFERIAEVKNELPHLKFLLIGNGPEYSRLKKLAAKLGIEDRIIMTGWLPAEADLNNALASSDIGLVMRIGQETDHFHMTDTLNHEMACGKPILAVNLKGIAEFIDDRTNGYLFSGSEPEAFRSKLIALAGSAEKRRQFGLNALAFSKQTCNYQKCAEQTLAPILGHLEEDAYRV</sequence>
<dbReference type="PANTHER" id="PTHR12526:SF572">
    <property type="entry name" value="BLL5144 PROTEIN"/>
    <property type="match status" value="1"/>
</dbReference>
<evidence type="ECO:0000313" key="1">
    <source>
        <dbReference type="EMBL" id="MDZ8119827.1"/>
    </source>
</evidence>
<organism evidence="1 2">
    <name type="scientific">Pontiella agarivorans</name>
    <dbReference type="NCBI Taxonomy" id="3038953"/>
    <lineage>
        <taxon>Bacteria</taxon>
        <taxon>Pseudomonadati</taxon>
        <taxon>Kiritimatiellota</taxon>
        <taxon>Kiritimatiellia</taxon>
        <taxon>Kiritimatiellales</taxon>
        <taxon>Pontiellaceae</taxon>
        <taxon>Pontiella</taxon>
    </lineage>
</organism>
<dbReference type="RefSeq" id="WP_322609609.1">
    <property type="nucleotide sequence ID" value="NZ_JARVCO010000012.1"/>
</dbReference>
<dbReference type="Proteomes" id="UP001290861">
    <property type="component" value="Unassembled WGS sequence"/>
</dbReference>
<dbReference type="Pfam" id="PF13692">
    <property type="entry name" value="Glyco_trans_1_4"/>
    <property type="match status" value="1"/>
</dbReference>
<evidence type="ECO:0000313" key="2">
    <source>
        <dbReference type="Proteomes" id="UP001290861"/>
    </source>
</evidence>
<accession>A0ABU5N057</accession>
<comment type="caution">
    <text evidence="1">The sequence shown here is derived from an EMBL/GenBank/DDBJ whole genome shotgun (WGS) entry which is preliminary data.</text>
</comment>
<reference evidence="1 2" key="1">
    <citation type="journal article" date="2024" name="Appl. Environ. Microbiol.">
        <title>Pontiella agarivorans sp. nov., a novel marine anaerobic bacterium capable of degrading macroalgal polysaccharides and fixing nitrogen.</title>
        <authorList>
            <person name="Liu N."/>
            <person name="Kivenson V."/>
            <person name="Peng X."/>
            <person name="Cui Z."/>
            <person name="Lankiewicz T.S."/>
            <person name="Gosselin K.M."/>
            <person name="English C.J."/>
            <person name="Blair E.M."/>
            <person name="O'Malley M.A."/>
            <person name="Valentine D.L."/>
        </authorList>
    </citation>
    <scope>NUCLEOTIDE SEQUENCE [LARGE SCALE GENOMIC DNA]</scope>
    <source>
        <strain evidence="1 2">NLcol2</strain>
    </source>
</reference>
<dbReference type="CDD" id="cd03801">
    <property type="entry name" value="GT4_PimA-like"/>
    <property type="match status" value="1"/>
</dbReference>
<keyword evidence="1" id="KW-0328">Glycosyltransferase</keyword>
<keyword evidence="1" id="KW-0808">Transferase</keyword>
<keyword evidence="2" id="KW-1185">Reference proteome</keyword>
<dbReference type="Gene3D" id="3.40.50.2000">
    <property type="entry name" value="Glycogen Phosphorylase B"/>
    <property type="match status" value="2"/>
</dbReference>